<accession>A0A8H8A2J4</accession>
<evidence type="ECO:0000313" key="2">
    <source>
        <dbReference type="Proteomes" id="UP000673691"/>
    </source>
</evidence>
<reference evidence="1 2" key="1">
    <citation type="journal article" name="Sci. Rep.">
        <title>Genome-scale phylogenetic analyses confirm Olpidium as the closest living zoosporic fungus to the non-flagellated, terrestrial fungi.</title>
        <authorList>
            <person name="Chang Y."/>
            <person name="Rochon D."/>
            <person name="Sekimoto S."/>
            <person name="Wang Y."/>
            <person name="Chovatia M."/>
            <person name="Sandor L."/>
            <person name="Salamov A."/>
            <person name="Grigoriev I.V."/>
            <person name="Stajich J.E."/>
            <person name="Spatafora J.W."/>
        </authorList>
    </citation>
    <scope>NUCLEOTIDE SEQUENCE [LARGE SCALE GENOMIC DNA]</scope>
    <source>
        <strain evidence="1">S191</strain>
    </source>
</reference>
<evidence type="ECO:0000313" key="1">
    <source>
        <dbReference type="EMBL" id="KAG5463503.1"/>
    </source>
</evidence>
<dbReference type="EMBL" id="JAEFCI010000494">
    <property type="protein sequence ID" value="KAG5463503.1"/>
    <property type="molecule type" value="Genomic_DNA"/>
</dbReference>
<proteinExistence type="predicted"/>
<comment type="caution">
    <text evidence="1">The sequence shown here is derived from an EMBL/GenBank/DDBJ whole genome shotgun (WGS) entry which is preliminary data.</text>
</comment>
<name>A0A8H8A2J4_9FUNG</name>
<dbReference type="AlphaFoldDB" id="A0A8H8A2J4"/>
<protein>
    <submittedName>
        <fullName evidence="1">Uncharacterized protein</fullName>
    </submittedName>
</protein>
<keyword evidence="2" id="KW-1185">Reference proteome</keyword>
<organism evidence="1 2">
    <name type="scientific">Olpidium bornovanus</name>
    <dbReference type="NCBI Taxonomy" id="278681"/>
    <lineage>
        <taxon>Eukaryota</taxon>
        <taxon>Fungi</taxon>
        <taxon>Fungi incertae sedis</taxon>
        <taxon>Olpidiomycota</taxon>
        <taxon>Olpidiomycotina</taxon>
        <taxon>Olpidiomycetes</taxon>
        <taxon>Olpidiales</taxon>
        <taxon>Olpidiaceae</taxon>
        <taxon>Olpidium</taxon>
    </lineage>
</organism>
<sequence length="77" mass="7713">MLSVAPATALLPFFDILGGCPTVAAVAGAQANLAREVPGVAGPAVAGERQGRPAKMAQIAFADGRDEVEANKNGPQL</sequence>
<dbReference type="Proteomes" id="UP000673691">
    <property type="component" value="Unassembled WGS sequence"/>
</dbReference>
<gene>
    <name evidence="1" type="ORF">BJ554DRAFT_6873</name>
</gene>